<dbReference type="PANTHER" id="PTHR39173:SF1">
    <property type="entry name" value="ACETYLTRANSFERASE"/>
    <property type="match status" value="1"/>
</dbReference>
<evidence type="ECO:0000313" key="3">
    <source>
        <dbReference type="Proteomes" id="UP000094378"/>
    </source>
</evidence>
<protein>
    <recommendedName>
        <fullName evidence="1">N-acetyltransferase domain-containing protein</fullName>
    </recommendedName>
</protein>
<sequence length="170" mass="19480">MKVKLVKPNLKNIKQINNLIDDFKKYDDISNGINGSASLLSFASIEEWINYVNEQKVSKNKVPFKQFLVVDEANVVIGFTNLRLELNQDLLNHGGHIGYSISPQYRQKGYGTEVLKQGLEILKKYNINKVLVTCAQDNIASEKVILKNKGVYENTYKKGDQITKRFWIEI</sequence>
<organism evidence="2 3">
    <name type="scientific">Spiroplasma helicoides</name>
    <dbReference type="NCBI Taxonomy" id="216938"/>
    <lineage>
        <taxon>Bacteria</taxon>
        <taxon>Bacillati</taxon>
        <taxon>Mycoplasmatota</taxon>
        <taxon>Mollicutes</taxon>
        <taxon>Entomoplasmatales</taxon>
        <taxon>Spiroplasmataceae</taxon>
        <taxon>Spiroplasma</taxon>
    </lineage>
</organism>
<dbReference type="PATRIC" id="fig|216938.3.peg.1026"/>
<reference evidence="2 3" key="1">
    <citation type="submission" date="2016-08" db="EMBL/GenBank/DDBJ databases">
        <title>Complete genome sequence of Spiroplasma helicoides TABS-2 (DSM 22551).</title>
        <authorList>
            <person name="Shen W.-Y."/>
            <person name="Lo W.-S."/>
            <person name="Lai Y.-C."/>
            <person name="Kuo C.-H."/>
        </authorList>
    </citation>
    <scope>NUCLEOTIDE SEQUENCE [LARGE SCALE GENOMIC DNA]</scope>
    <source>
        <strain evidence="2 3">TABS-2</strain>
    </source>
</reference>
<dbReference type="InterPro" id="IPR016181">
    <property type="entry name" value="Acyl_CoA_acyltransferase"/>
</dbReference>
<accession>A0A1B3SLZ5</accession>
<dbReference type="RefSeq" id="WP_069117298.1">
    <property type="nucleotide sequence ID" value="NZ_CP017015.1"/>
</dbReference>
<dbReference type="SUPFAM" id="SSF55729">
    <property type="entry name" value="Acyl-CoA N-acyltransferases (Nat)"/>
    <property type="match status" value="1"/>
</dbReference>
<proteinExistence type="predicted"/>
<dbReference type="InterPro" id="IPR000182">
    <property type="entry name" value="GNAT_dom"/>
</dbReference>
<dbReference type="EMBL" id="CP017015">
    <property type="protein sequence ID" value="AOG60955.1"/>
    <property type="molecule type" value="Genomic_DNA"/>
</dbReference>
<feature type="domain" description="N-acetyltransferase" evidence="1">
    <location>
        <begin position="1"/>
        <end position="170"/>
    </location>
</feature>
<dbReference type="Gene3D" id="3.40.630.30">
    <property type="match status" value="1"/>
</dbReference>
<evidence type="ECO:0000313" key="2">
    <source>
        <dbReference type="EMBL" id="AOG60955.1"/>
    </source>
</evidence>
<keyword evidence="3" id="KW-1185">Reference proteome</keyword>
<dbReference type="KEGG" id="shj:SHELI_v1c10080"/>
<dbReference type="GO" id="GO:0016747">
    <property type="term" value="F:acyltransferase activity, transferring groups other than amino-acyl groups"/>
    <property type="evidence" value="ECO:0007669"/>
    <property type="project" value="InterPro"/>
</dbReference>
<dbReference type="CDD" id="cd04301">
    <property type="entry name" value="NAT_SF"/>
    <property type="match status" value="1"/>
</dbReference>
<dbReference type="PANTHER" id="PTHR39173">
    <property type="entry name" value="ACETYLTRANSFERASE"/>
    <property type="match status" value="1"/>
</dbReference>
<dbReference type="Proteomes" id="UP000094378">
    <property type="component" value="Chromosome"/>
</dbReference>
<dbReference type="PROSITE" id="PS51186">
    <property type="entry name" value="GNAT"/>
    <property type="match status" value="1"/>
</dbReference>
<evidence type="ECO:0000259" key="1">
    <source>
        <dbReference type="PROSITE" id="PS51186"/>
    </source>
</evidence>
<dbReference type="Pfam" id="PF13302">
    <property type="entry name" value="Acetyltransf_3"/>
    <property type="match status" value="1"/>
</dbReference>
<dbReference type="OrthoDB" id="9797989at2"/>
<gene>
    <name evidence="2" type="ORF">SHELI_v1c10080</name>
</gene>
<name>A0A1B3SLZ5_9MOLU</name>
<dbReference type="AlphaFoldDB" id="A0A1B3SLZ5"/>